<evidence type="ECO:0000313" key="2">
    <source>
        <dbReference type="EMBL" id="KIK58226.1"/>
    </source>
</evidence>
<accession>A0A0D0BSA9</accession>
<protein>
    <submittedName>
        <fullName evidence="2">Uncharacterized protein</fullName>
    </submittedName>
</protein>
<organism evidence="2 3">
    <name type="scientific">Collybiopsis luxurians FD-317 M1</name>
    <dbReference type="NCBI Taxonomy" id="944289"/>
    <lineage>
        <taxon>Eukaryota</taxon>
        <taxon>Fungi</taxon>
        <taxon>Dikarya</taxon>
        <taxon>Basidiomycota</taxon>
        <taxon>Agaricomycotina</taxon>
        <taxon>Agaricomycetes</taxon>
        <taxon>Agaricomycetidae</taxon>
        <taxon>Agaricales</taxon>
        <taxon>Marasmiineae</taxon>
        <taxon>Omphalotaceae</taxon>
        <taxon>Collybiopsis</taxon>
        <taxon>Collybiopsis luxurians</taxon>
    </lineage>
</organism>
<dbReference type="Proteomes" id="UP000053593">
    <property type="component" value="Unassembled WGS sequence"/>
</dbReference>
<reference evidence="2 3" key="1">
    <citation type="submission" date="2014-04" db="EMBL/GenBank/DDBJ databases">
        <title>Evolutionary Origins and Diversification of the Mycorrhizal Mutualists.</title>
        <authorList>
            <consortium name="DOE Joint Genome Institute"/>
            <consortium name="Mycorrhizal Genomics Consortium"/>
            <person name="Kohler A."/>
            <person name="Kuo A."/>
            <person name="Nagy L.G."/>
            <person name="Floudas D."/>
            <person name="Copeland A."/>
            <person name="Barry K.W."/>
            <person name="Cichocki N."/>
            <person name="Veneault-Fourrey C."/>
            <person name="LaButti K."/>
            <person name="Lindquist E.A."/>
            <person name="Lipzen A."/>
            <person name="Lundell T."/>
            <person name="Morin E."/>
            <person name="Murat C."/>
            <person name="Riley R."/>
            <person name="Ohm R."/>
            <person name="Sun H."/>
            <person name="Tunlid A."/>
            <person name="Henrissat B."/>
            <person name="Grigoriev I.V."/>
            <person name="Hibbett D.S."/>
            <person name="Martin F."/>
        </authorList>
    </citation>
    <scope>NUCLEOTIDE SEQUENCE [LARGE SCALE GENOMIC DNA]</scope>
    <source>
        <strain evidence="2 3">FD-317 M1</strain>
    </source>
</reference>
<evidence type="ECO:0000256" key="1">
    <source>
        <dbReference type="SAM" id="MobiDB-lite"/>
    </source>
</evidence>
<keyword evidence="3" id="KW-1185">Reference proteome</keyword>
<sequence>MSSSVSNTRPSFENPQPRFRFGPDVRTYISFSLDIRQTLDLLRCDINEEFEEAIRNFPIRKYVAMVQDYPLSLPIADVPYQRMTLRLLQQGLPEPIPRICLEPHMCFPVAPETSHPLNRPSVKTSKPLPWNRCYHLSCLDAEVCLPQSHLDYADAISMDFDDWFRTSRYCGEDAELARANQGNPQPGRPGWVPFEPNESPSRESANESPAEDEDKECSDFPAPLPSSEPLEPKEYKYFADGTIDWLSTEYGDGDGVEEELYEESGDESDGYSESIRWFEDDEDAEEDEGSKDADEAIPSMNAMLGAMMPFDGYMPDGSILPVISFSPDLSGIPSLFSTEQFFEDFKAAKALLKECVEGPTIPTPLVVEETKEKASSATEQDCATQEAQKSLQPSIHSALRTRIEGVGDALKASRVGRFFGRMFGRSNKDN</sequence>
<dbReference type="EMBL" id="KN834786">
    <property type="protein sequence ID" value="KIK58226.1"/>
    <property type="molecule type" value="Genomic_DNA"/>
</dbReference>
<dbReference type="HOGENOM" id="CLU_631697_0_0_1"/>
<gene>
    <name evidence="2" type="ORF">GYMLUDRAFT_246262</name>
</gene>
<dbReference type="AlphaFoldDB" id="A0A0D0BSA9"/>
<dbReference type="OrthoDB" id="3053346at2759"/>
<proteinExistence type="predicted"/>
<feature type="region of interest" description="Disordered" evidence="1">
    <location>
        <begin position="178"/>
        <end position="232"/>
    </location>
</feature>
<evidence type="ECO:0000313" key="3">
    <source>
        <dbReference type="Proteomes" id="UP000053593"/>
    </source>
</evidence>
<name>A0A0D0BSA9_9AGAR</name>